<organism evidence="3 4">
    <name type="scientific">Gossypium stocksii</name>
    <dbReference type="NCBI Taxonomy" id="47602"/>
    <lineage>
        <taxon>Eukaryota</taxon>
        <taxon>Viridiplantae</taxon>
        <taxon>Streptophyta</taxon>
        <taxon>Embryophyta</taxon>
        <taxon>Tracheophyta</taxon>
        <taxon>Spermatophyta</taxon>
        <taxon>Magnoliopsida</taxon>
        <taxon>eudicotyledons</taxon>
        <taxon>Gunneridae</taxon>
        <taxon>Pentapetalae</taxon>
        <taxon>rosids</taxon>
        <taxon>malvids</taxon>
        <taxon>Malvales</taxon>
        <taxon>Malvaceae</taxon>
        <taxon>Malvoideae</taxon>
        <taxon>Gossypium</taxon>
    </lineage>
</organism>
<keyword evidence="4" id="KW-1185">Reference proteome</keyword>
<evidence type="ECO:0000259" key="2">
    <source>
        <dbReference type="Pfam" id="PF00384"/>
    </source>
</evidence>
<comment type="caution">
    <text evidence="3">The sequence shown here is derived from an EMBL/GenBank/DDBJ whole genome shotgun (WGS) entry which is preliminary data.</text>
</comment>
<protein>
    <recommendedName>
        <fullName evidence="2">Molybdopterin oxidoreductase domain-containing protein</fullName>
    </recommendedName>
</protein>
<dbReference type="GO" id="GO:0016491">
    <property type="term" value="F:oxidoreductase activity"/>
    <property type="evidence" value="ECO:0007669"/>
    <property type="project" value="InterPro"/>
</dbReference>
<feature type="domain" description="Molybdopterin oxidoreductase" evidence="2">
    <location>
        <begin position="2"/>
        <end position="74"/>
    </location>
</feature>
<dbReference type="Proteomes" id="UP000828251">
    <property type="component" value="Unassembled WGS sequence"/>
</dbReference>
<dbReference type="EMBL" id="JAIQCV010000009">
    <property type="protein sequence ID" value="KAH1066194.1"/>
    <property type="molecule type" value="Genomic_DNA"/>
</dbReference>
<dbReference type="OrthoDB" id="1689136at2759"/>
<evidence type="ECO:0000313" key="4">
    <source>
        <dbReference type="Proteomes" id="UP000828251"/>
    </source>
</evidence>
<dbReference type="InterPro" id="IPR006656">
    <property type="entry name" value="Mopterin_OxRdtase"/>
</dbReference>
<evidence type="ECO:0000313" key="3">
    <source>
        <dbReference type="EMBL" id="KAH1066194.1"/>
    </source>
</evidence>
<feature type="compositionally biased region" description="Basic and acidic residues" evidence="1">
    <location>
        <begin position="78"/>
        <end position="90"/>
    </location>
</feature>
<feature type="compositionally biased region" description="Polar residues" evidence="1">
    <location>
        <begin position="128"/>
        <end position="157"/>
    </location>
</feature>
<dbReference type="AlphaFoldDB" id="A0A9D3V246"/>
<feature type="region of interest" description="Disordered" evidence="1">
    <location>
        <begin position="124"/>
        <end position="172"/>
    </location>
</feature>
<feature type="compositionally biased region" description="Basic and acidic residues" evidence="1">
    <location>
        <begin position="162"/>
        <end position="172"/>
    </location>
</feature>
<sequence length="172" mass="18960">MREDKDAIFYAVETITKNGNVIRPAWNGFNVLLLSAAQAAALDLGLVPESSNSIESAKFLYLMGADDVWTKFQQISKGEGRSTTKREPKLKQGFGEGILSQPRTSLESTDRERFEAFEVASVARRQRTGATRSKSSCTSRQGLSTTTLHQLQGPCQSSRKKGGGDFRLKRRG</sequence>
<dbReference type="Pfam" id="PF00384">
    <property type="entry name" value="Molybdopterin"/>
    <property type="match status" value="1"/>
</dbReference>
<reference evidence="3 4" key="1">
    <citation type="journal article" date="2021" name="Plant Biotechnol. J.">
        <title>Multi-omics assisted identification of the key and species-specific regulatory components of drought-tolerant mechanisms in Gossypium stocksii.</title>
        <authorList>
            <person name="Yu D."/>
            <person name="Ke L."/>
            <person name="Zhang D."/>
            <person name="Wu Y."/>
            <person name="Sun Y."/>
            <person name="Mei J."/>
            <person name="Sun J."/>
            <person name="Sun Y."/>
        </authorList>
    </citation>
    <scope>NUCLEOTIDE SEQUENCE [LARGE SCALE GENOMIC DNA]</scope>
    <source>
        <strain evidence="4">cv. E1</strain>
        <tissue evidence="3">Leaf</tissue>
    </source>
</reference>
<proteinExistence type="predicted"/>
<gene>
    <name evidence="3" type="ORF">J1N35_031181</name>
</gene>
<name>A0A9D3V246_9ROSI</name>
<evidence type="ECO:0000256" key="1">
    <source>
        <dbReference type="SAM" id="MobiDB-lite"/>
    </source>
</evidence>
<accession>A0A9D3V246</accession>
<feature type="region of interest" description="Disordered" evidence="1">
    <location>
        <begin position="76"/>
        <end position="110"/>
    </location>
</feature>